<reference evidence="4 5" key="1">
    <citation type="submission" date="2016-06" db="EMBL/GenBank/DDBJ databases">
        <title>Complete genome sequences of Bordetella bronchialis and Bordetella flabilis.</title>
        <authorList>
            <person name="LiPuma J.J."/>
            <person name="Spilker T."/>
        </authorList>
    </citation>
    <scope>NUCLEOTIDE SEQUENCE [LARGE SCALE GENOMIC DNA]</scope>
    <source>
        <strain evidence="3 5">AU17976</strain>
        <strain evidence="2 4">AU3182</strain>
    </source>
</reference>
<dbReference type="EMBL" id="CP016171">
    <property type="protein sequence ID" value="ANN73805.1"/>
    <property type="molecule type" value="Genomic_DNA"/>
</dbReference>
<evidence type="ECO:0000313" key="3">
    <source>
        <dbReference type="EMBL" id="ANN73805.1"/>
    </source>
</evidence>
<organism evidence="3 5">
    <name type="scientific">Bordetella bronchialis</name>
    <dbReference type="NCBI Taxonomy" id="463025"/>
    <lineage>
        <taxon>Bacteria</taxon>
        <taxon>Pseudomonadati</taxon>
        <taxon>Pseudomonadota</taxon>
        <taxon>Betaproteobacteria</taxon>
        <taxon>Burkholderiales</taxon>
        <taxon>Alcaligenaceae</taxon>
        <taxon>Bordetella</taxon>
    </lineage>
</organism>
<feature type="region of interest" description="Disordered" evidence="1">
    <location>
        <begin position="1"/>
        <end position="35"/>
    </location>
</feature>
<evidence type="ECO:0000313" key="5">
    <source>
        <dbReference type="Proteomes" id="UP000092213"/>
    </source>
</evidence>
<sequence length="262" mass="28347">MPSGLAHGECETLPAPRRAHVLGRGGKDEPRAPHALLDEMPGDQGAGIRLPESDLVEGPVLHHVPGLHDRNTGAAQQRLDVRRVVAARQDQCRGMPAQEGADGTGLRILHVVAAGKQQLQRVLLQDFGDALHHPRKSRAADVLHHRAHHAARGRRQASCDLAGHVAGLFYRLTQTLAQRLGHRRWRVEVARYRDDRDAGELGDVAVGGGQQFGTRAAAARARAVVGGRGRAARFLGAHGCPRVHARPARRCRARGLTDDEAE</sequence>
<evidence type="ECO:0000256" key="1">
    <source>
        <dbReference type="SAM" id="MobiDB-lite"/>
    </source>
</evidence>
<dbReference type="KEGG" id="bbro:BAU06_22265"/>
<protein>
    <submittedName>
        <fullName evidence="3">Uncharacterized protein</fullName>
    </submittedName>
</protein>
<dbReference type="STRING" id="463025.BAU08_22795"/>
<name>A0A193G1T3_9BORD</name>
<evidence type="ECO:0000313" key="2">
    <source>
        <dbReference type="EMBL" id="ANN68665.1"/>
    </source>
</evidence>
<dbReference type="Proteomes" id="UP000092213">
    <property type="component" value="Chromosome"/>
</dbReference>
<accession>A0A193G1T3</accession>
<dbReference type="EMBL" id="CP016170">
    <property type="protein sequence ID" value="ANN68665.1"/>
    <property type="molecule type" value="Genomic_DNA"/>
</dbReference>
<evidence type="ECO:0000313" key="4">
    <source>
        <dbReference type="Proteomes" id="UP000091897"/>
    </source>
</evidence>
<keyword evidence="4" id="KW-1185">Reference proteome</keyword>
<dbReference type="Proteomes" id="UP000091897">
    <property type="component" value="Chromosome"/>
</dbReference>
<gene>
    <name evidence="2" type="ORF">BAU06_22265</name>
    <name evidence="3" type="ORF">BAU08_22795</name>
</gene>
<proteinExistence type="predicted"/>
<dbReference type="AlphaFoldDB" id="A0A193G1T3"/>